<dbReference type="GO" id="GO:0019221">
    <property type="term" value="P:cytokine-mediated signaling pathway"/>
    <property type="evidence" value="ECO:0007669"/>
    <property type="project" value="TreeGrafter"/>
</dbReference>
<evidence type="ECO:0000259" key="18">
    <source>
        <dbReference type="PROSITE" id="PS50057"/>
    </source>
</evidence>
<evidence type="ECO:0000256" key="15">
    <source>
        <dbReference type="RuleBase" id="RU362096"/>
    </source>
</evidence>
<dbReference type="PRINTS" id="PR00109">
    <property type="entry name" value="TYRKINASE"/>
</dbReference>
<dbReference type="GO" id="GO:0002009">
    <property type="term" value="P:morphogenesis of an epithelium"/>
    <property type="evidence" value="ECO:0007669"/>
    <property type="project" value="UniProtKB-ARBA"/>
</dbReference>
<dbReference type="SMART" id="SM00295">
    <property type="entry name" value="B41"/>
    <property type="match status" value="1"/>
</dbReference>
<dbReference type="InterPro" id="IPR051286">
    <property type="entry name" value="JAK"/>
</dbReference>
<dbReference type="InterPro" id="IPR000299">
    <property type="entry name" value="FERM_domain"/>
</dbReference>
<dbReference type="InterPro" id="IPR001245">
    <property type="entry name" value="Ser-Thr/Tyr_kinase_cat_dom"/>
</dbReference>
<dbReference type="PANTHER" id="PTHR45807:SF7">
    <property type="entry name" value="TYROSINE-PROTEIN KINASE HOPSCOTCH"/>
    <property type="match status" value="1"/>
</dbReference>
<evidence type="ECO:0000256" key="11">
    <source>
        <dbReference type="ARBA" id="ARBA00051243"/>
    </source>
</evidence>
<dbReference type="GO" id="GO:0051130">
    <property type="term" value="P:positive regulation of cellular component organization"/>
    <property type="evidence" value="ECO:0007669"/>
    <property type="project" value="UniProtKB-ARBA"/>
</dbReference>
<keyword evidence="2" id="KW-0597">Phosphoprotein</keyword>
<evidence type="ECO:0000256" key="5">
    <source>
        <dbReference type="ARBA" id="ARBA00022741"/>
    </source>
</evidence>
<dbReference type="Pfam" id="PF21990">
    <property type="entry name" value="SH2_1"/>
    <property type="match status" value="1"/>
</dbReference>
<dbReference type="GO" id="GO:0005829">
    <property type="term" value="C:cytosol"/>
    <property type="evidence" value="ECO:0007669"/>
    <property type="project" value="TreeGrafter"/>
</dbReference>
<dbReference type="SUPFAM" id="SSF47031">
    <property type="entry name" value="Second domain of FERM"/>
    <property type="match status" value="1"/>
</dbReference>
<feature type="domain" description="Protein kinase" evidence="17">
    <location>
        <begin position="861"/>
        <end position="1131"/>
    </location>
</feature>
<dbReference type="PROSITE" id="PS00109">
    <property type="entry name" value="PROTEIN_KINASE_TYR"/>
    <property type="match status" value="1"/>
</dbReference>
<dbReference type="OMA" id="RCHNILV"/>
<keyword evidence="3 15" id="KW-0808">Transferase</keyword>
<evidence type="ECO:0000259" key="17">
    <source>
        <dbReference type="PROSITE" id="PS50011"/>
    </source>
</evidence>
<dbReference type="FunFam" id="1.10.510.10:FF:001512">
    <property type="entry name" value="Receptor tyrosine-protein kinase erbB-2"/>
    <property type="match status" value="1"/>
</dbReference>
<dbReference type="GO" id="GO:0005126">
    <property type="term" value="F:cytokine receptor binding"/>
    <property type="evidence" value="ECO:0007669"/>
    <property type="project" value="TreeGrafter"/>
</dbReference>
<dbReference type="PRINTS" id="PR01823">
    <property type="entry name" value="JANUSKINASE"/>
</dbReference>
<reference evidence="19 20" key="1">
    <citation type="submission" date="2015-12" db="EMBL/GenBank/DDBJ databases">
        <title>The genome of Folsomia candida.</title>
        <authorList>
            <person name="Faddeeva A."/>
            <person name="Derks M.F."/>
            <person name="Anvar Y."/>
            <person name="Smit S."/>
            <person name="Van Straalen N."/>
            <person name="Roelofs D."/>
        </authorList>
    </citation>
    <scope>NUCLEOTIDE SEQUENCE [LARGE SCALE GENOMIC DNA]</scope>
    <source>
        <strain evidence="19 20">VU population</strain>
        <tissue evidence="19">Whole body</tissue>
    </source>
</reference>
<dbReference type="InterPro" id="IPR000719">
    <property type="entry name" value="Prot_kinase_dom"/>
</dbReference>
<dbReference type="InterPro" id="IPR019749">
    <property type="entry name" value="Band_41_domain"/>
</dbReference>
<evidence type="ECO:0000259" key="16">
    <source>
        <dbReference type="PROSITE" id="PS50001"/>
    </source>
</evidence>
<dbReference type="GO" id="GO:0004715">
    <property type="term" value="F:non-membrane spanning protein tyrosine kinase activity"/>
    <property type="evidence" value="ECO:0007669"/>
    <property type="project" value="UniProtKB-EC"/>
</dbReference>
<dbReference type="InterPro" id="IPR008266">
    <property type="entry name" value="Tyr_kinase_AS"/>
</dbReference>
<dbReference type="PROSITE" id="PS50057">
    <property type="entry name" value="FERM_3"/>
    <property type="match status" value="1"/>
</dbReference>
<evidence type="ECO:0000313" key="20">
    <source>
        <dbReference type="Proteomes" id="UP000198287"/>
    </source>
</evidence>
<dbReference type="InterPro" id="IPR011009">
    <property type="entry name" value="Kinase-like_dom_sf"/>
</dbReference>
<dbReference type="GO" id="GO:0071944">
    <property type="term" value="C:cell periphery"/>
    <property type="evidence" value="ECO:0007669"/>
    <property type="project" value="UniProtKB-ARBA"/>
</dbReference>
<feature type="domain" description="FERM" evidence="18">
    <location>
        <begin position="26"/>
        <end position="325"/>
    </location>
</feature>
<dbReference type="GO" id="GO:0016020">
    <property type="term" value="C:membrane"/>
    <property type="evidence" value="ECO:0007669"/>
    <property type="project" value="InterPro"/>
</dbReference>
<keyword evidence="8 13" id="KW-0727">SH2 domain</keyword>
<dbReference type="PANTHER" id="PTHR45807">
    <property type="entry name" value="TYROSINE-PROTEIN KINASE HOPSCOTCH"/>
    <property type="match status" value="1"/>
</dbReference>
<keyword evidence="4" id="KW-0677">Repeat</keyword>
<dbReference type="SMART" id="SM00252">
    <property type="entry name" value="SH2"/>
    <property type="match status" value="1"/>
</dbReference>
<evidence type="ECO:0000256" key="7">
    <source>
        <dbReference type="ARBA" id="ARBA00022840"/>
    </source>
</evidence>
<evidence type="ECO:0000313" key="19">
    <source>
        <dbReference type="EMBL" id="OXA64061.1"/>
    </source>
</evidence>
<dbReference type="InterPro" id="IPR041046">
    <property type="entry name" value="FERM_F2"/>
</dbReference>
<dbReference type="InterPro" id="IPR041155">
    <property type="entry name" value="FERM_F1"/>
</dbReference>
<evidence type="ECO:0000256" key="4">
    <source>
        <dbReference type="ARBA" id="ARBA00022737"/>
    </source>
</evidence>
<accession>A0A226F4F6</accession>
<organism evidence="19 20">
    <name type="scientific">Folsomia candida</name>
    <name type="common">Springtail</name>
    <dbReference type="NCBI Taxonomy" id="158441"/>
    <lineage>
        <taxon>Eukaryota</taxon>
        <taxon>Metazoa</taxon>
        <taxon>Ecdysozoa</taxon>
        <taxon>Arthropoda</taxon>
        <taxon>Hexapoda</taxon>
        <taxon>Collembola</taxon>
        <taxon>Entomobryomorpha</taxon>
        <taxon>Isotomoidea</taxon>
        <taxon>Isotomidae</taxon>
        <taxon>Proisotominae</taxon>
        <taxon>Folsomia</taxon>
    </lineage>
</organism>
<evidence type="ECO:0000256" key="13">
    <source>
        <dbReference type="PROSITE-ProRule" id="PRU00191"/>
    </source>
</evidence>
<keyword evidence="6 15" id="KW-0418">Kinase</keyword>
<dbReference type="Gene3D" id="3.30.505.10">
    <property type="entry name" value="SH2 domain"/>
    <property type="match status" value="1"/>
</dbReference>
<evidence type="ECO:0000256" key="1">
    <source>
        <dbReference type="ARBA" id="ARBA00004308"/>
    </source>
</evidence>
<dbReference type="GO" id="GO:0007259">
    <property type="term" value="P:cell surface receptor signaling pathway via JAK-STAT"/>
    <property type="evidence" value="ECO:0007669"/>
    <property type="project" value="TreeGrafter"/>
</dbReference>
<dbReference type="InterPro" id="IPR017441">
    <property type="entry name" value="Protein_kinase_ATP_BS"/>
</dbReference>
<comment type="subcellular location">
    <subcellularLocation>
        <location evidence="1">Endomembrane system</location>
    </subcellularLocation>
</comment>
<dbReference type="PROSITE" id="PS00107">
    <property type="entry name" value="PROTEIN_KINASE_ATP"/>
    <property type="match status" value="1"/>
</dbReference>
<dbReference type="InterPro" id="IPR014352">
    <property type="entry name" value="FERM/acyl-CoA-bd_prot_sf"/>
</dbReference>
<dbReference type="InterPro" id="IPR036860">
    <property type="entry name" value="SH2_dom_sf"/>
</dbReference>
<evidence type="ECO:0000256" key="9">
    <source>
        <dbReference type="ARBA" id="ARBA00023136"/>
    </source>
</evidence>
<gene>
    <name evidence="19" type="ORF">Fcan01_02417</name>
</gene>
<evidence type="ECO:0000256" key="8">
    <source>
        <dbReference type="ARBA" id="ARBA00022999"/>
    </source>
</evidence>
<dbReference type="GO" id="GO:0048468">
    <property type="term" value="P:cell development"/>
    <property type="evidence" value="ECO:0007669"/>
    <property type="project" value="UniProtKB-ARBA"/>
</dbReference>
<dbReference type="CDD" id="cd00192">
    <property type="entry name" value="PTKc"/>
    <property type="match status" value="1"/>
</dbReference>
<dbReference type="SMART" id="SM00219">
    <property type="entry name" value="TyrKc"/>
    <property type="match status" value="2"/>
</dbReference>
<dbReference type="SUPFAM" id="SSF55550">
    <property type="entry name" value="SH2 domain"/>
    <property type="match status" value="1"/>
</dbReference>
<dbReference type="InterPro" id="IPR019748">
    <property type="entry name" value="FERM_central"/>
</dbReference>
<dbReference type="GO" id="GO:0009887">
    <property type="term" value="P:animal organ morphogenesis"/>
    <property type="evidence" value="ECO:0007669"/>
    <property type="project" value="UniProtKB-ARBA"/>
</dbReference>
<comment type="similarity">
    <text evidence="15">Belongs to the protein kinase superfamily. Tyr protein kinase family.</text>
</comment>
<dbReference type="SUPFAM" id="SSF56112">
    <property type="entry name" value="Protein kinase-like (PK-like)"/>
    <property type="match status" value="2"/>
</dbReference>
<dbReference type="InterPro" id="IPR020635">
    <property type="entry name" value="Tyr_kinase_cat_dom"/>
</dbReference>
<name>A0A226F4F6_FOLCA</name>
<dbReference type="InterPro" id="IPR000980">
    <property type="entry name" value="SH2"/>
</dbReference>
<sequence>MERWLVHSGHRLFKTGEILHSEMDSCSVVVYLYKGDRNFEIPILESLHAEDVCRTVAKFLQFRPISLCLFSIRLKKSPDIWLPSSFKFQPDQTHYVEFRLRFKIPCLTDLNRLDENAFDYTFHQIRHDLLQGHIPDISQDQVKSEALGLCVTDMLRLIQEEAMTLDYIEANYKQFIPKSIYRQHKFFLKKKIHDTLVKLVERSRPQNSNYIKEQYISQVEELAPRYFAEEFYAMTYKQAEYPATIRVNVYHTKEPGVSVAYMGKHNWDHICTIEDLCFISIRGDCTAEISRKNGIPICFKFKSQELAHSFVSMLDGYYRLSEKWTFNLCKELPTPSLSKLKFMKCHGPVGDKFAHQKLTTMPITKCGSFILRESSKSFDSYCIDYLGQNKNRPFSCEINGSADGKYTIKNAESDKYFTTLSELVSYYMTTNDGKFVLKECLPPSEYDQSPLLLCRKRASKDIRIKPTHKLESTSSTITGPQIIVVKNLQVFRGKRFELEGTMCNVYKGVWKESQTHSYDIAIKVLKKEHEEKKTREFLEMADRCAVWQCESLLTLRGIVLVNPLALVMDWMPLGALDVYLKENVLHVEVAELIEAASHIAKAVWFLEDHGIVHGNIRCHNVLVAEHSESAFIVKLADPSIVEYSGHDVHWIPPEFFEISTLARNFMTADVWSLGTTLWEVFSYGEKPPRDLLPAMYKSKYMSGWRLPCPRKCPLELYRIISECWAKIPESRKHPQAIVRDIHQILYQLIGTKRTHSYASITPESSVNGAFDTTSMFNWGSFESENQNPVNYSDGTLSTFIHELSLHSGSNSTQRTWLNNLTTGSPSPDLFSGFSGTYNGSIGTIYSTGSAQGIYVFGKDQITLGRMIGQGCYGAVYVGELVRSDGSSEPVAVKMMKEMESIPEKEQLDFHREFEILKNLCHPNIVEVKGVVNDPGLLLIMEYLPMGSLLDYFRVCHTKPYVKQLLKFAQDVAEGMDYLRENNIVHRDLAARNILVANEDLVKISDFGLARYCDDNCYTFRTDRKLPIKWYPPESLQYHKSSEYSDIWSYGVTLYEIFSLGKEPNLPGATSNDVEVDEIFGLLTKGVRLPCPENCPDVIYSTLMLPCWQMNPTVRPNFSKILGDIREIESLV</sequence>
<keyword evidence="10 15" id="KW-0829">Tyrosine-protein kinase</keyword>
<keyword evidence="5 14" id="KW-0547">Nucleotide-binding</keyword>
<dbReference type="InterPro" id="IPR035963">
    <property type="entry name" value="FERM_2"/>
</dbReference>
<feature type="domain" description="SH2" evidence="16">
    <location>
        <begin position="344"/>
        <end position="444"/>
    </location>
</feature>
<dbReference type="EMBL" id="LNIX01000001">
    <property type="protein sequence ID" value="OXA64061.1"/>
    <property type="molecule type" value="Genomic_DNA"/>
</dbReference>
<dbReference type="Pfam" id="PF07714">
    <property type="entry name" value="PK_Tyr_Ser-Thr"/>
    <property type="match status" value="2"/>
</dbReference>
<keyword evidence="20" id="KW-1185">Reference proteome</keyword>
<keyword evidence="7 14" id="KW-0067">ATP-binding</keyword>
<dbReference type="Pfam" id="PF18377">
    <property type="entry name" value="FERM_F2"/>
    <property type="match status" value="1"/>
</dbReference>
<feature type="binding site" evidence="14">
    <location>
        <position position="893"/>
    </location>
    <ligand>
        <name>ATP</name>
        <dbReference type="ChEBI" id="CHEBI:30616"/>
    </ligand>
</feature>
<evidence type="ECO:0000256" key="14">
    <source>
        <dbReference type="PROSITE-ProRule" id="PRU10141"/>
    </source>
</evidence>
<evidence type="ECO:0000256" key="12">
    <source>
        <dbReference type="ARBA" id="ARBA00051245"/>
    </source>
</evidence>
<protein>
    <recommendedName>
        <fullName evidence="15">Tyrosine-protein kinase</fullName>
        <ecNumber evidence="15">2.7.10.2</ecNumber>
    </recommendedName>
</protein>
<dbReference type="Pfam" id="PF18379">
    <property type="entry name" value="FERM_F1"/>
    <property type="match status" value="1"/>
</dbReference>
<dbReference type="CDD" id="cd14473">
    <property type="entry name" value="FERM_B-lobe"/>
    <property type="match status" value="1"/>
</dbReference>
<proteinExistence type="inferred from homology"/>
<dbReference type="GO" id="GO:0035556">
    <property type="term" value="P:intracellular signal transduction"/>
    <property type="evidence" value="ECO:0007669"/>
    <property type="project" value="InterPro"/>
</dbReference>
<keyword evidence="9" id="KW-0472">Membrane</keyword>
<evidence type="ECO:0000256" key="6">
    <source>
        <dbReference type="ARBA" id="ARBA00022777"/>
    </source>
</evidence>
<dbReference type="GO" id="GO:0012505">
    <property type="term" value="C:endomembrane system"/>
    <property type="evidence" value="ECO:0007669"/>
    <property type="project" value="UniProtKB-SubCell"/>
</dbReference>
<dbReference type="GO" id="GO:0050793">
    <property type="term" value="P:regulation of developmental process"/>
    <property type="evidence" value="ECO:0007669"/>
    <property type="project" value="UniProtKB-ARBA"/>
</dbReference>
<dbReference type="GO" id="GO:0004714">
    <property type="term" value="F:transmembrane receptor protein tyrosine kinase activity"/>
    <property type="evidence" value="ECO:0007669"/>
    <property type="project" value="UniProtKB-EC"/>
</dbReference>
<feature type="domain" description="Protein kinase" evidence="17">
    <location>
        <begin position="491"/>
        <end position="745"/>
    </location>
</feature>
<dbReference type="GO" id="GO:0005524">
    <property type="term" value="F:ATP binding"/>
    <property type="evidence" value="ECO:0007669"/>
    <property type="project" value="UniProtKB-UniRule"/>
</dbReference>
<dbReference type="Gene3D" id="1.20.80.10">
    <property type="match status" value="1"/>
</dbReference>
<dbReference type="OrthoDB" id="1915767at2759"/>
<evidence type="ECO:0000256" key="2">
    <source>
        <dbReference type="ARBA" id="ARBA00022553"/>
    </source>
</evidence>
<dbReference type="STRING" id="158441.A0A226F4F6"/>
<dbReference type="EC" id="2.7.10.2" evidence="15"/>
<evidence type="ECO:0000256" key="10">
    <source>
        <dbReference type="ARBA" id="ARBA00023137"/>
    </source>
</evidence>
<dbReference type="AlphaFoldDB" id="A0A226F4F6"/>
<comment type="caution">
    <text evidence="19">The sequence shown here is derived from an EMBL/GenBank/DDBJ whole genome shotgun (WGS) entry which is preliminary data.</text>
</comment>
<dbReference type="PROSITE" id="PS50001">
    <property type="entry name" value="SH2"/>
    <property type="match status" value="1"/>
</dbReference>
<comment type="catalytic activity">
    <reaction evidence="12 15">
        <text>L-tyrosyl-[protein] + ATP = O-phospho-L-tyrosyl-[protein] + ADP + H(+)</text>
        <dbReference type="Rhea" id="RHEA:10596"/>
        <dbReference type="Rhea" id="RHEA-COMP:10136"/>
        <dbReference type="Rhea" id="RHEA-COMP:20101"/>
        <dbReference type="ChEBI" id="CHEBI:15378"/>
        <dbReference type="ChEBI" id="CHEBI:30616"/>
        <dbReference type="ChEBI" id="CHEBI:46858"/>
        <dbReference type="ChEBI" id="CHEBI:61978"/>
        <dbReference type="ChEBI" id="CHEBI:456216"/>
        <dbReference type="EC" id="2.7.10.2"/>
    </reaction>
</comment>
<dbReference type="GO" id="GO:0030182">
    <property type="term" value="P:neuron differentiation"/>
    <property type="evidence" value="ECO:0007669"/>
    <property type="project" value="UniProtKB-ARBA"/>
</dbReference>
<evidence type="ECO:0000256" key="3">
    <source>
        <dbReference type="ARBA" id="ARBA00022679"/>
    </source>
</evidence>
<dbReference type="Gene3D" id="1.10.510.10">
    <property type="entry name" value="Transferase(Phosphotransferase) domain 1"/>
    <property type="match status" value="2"/>
</dbReference>
<dbReference type="Proteomes" id="UP000198287">
    <property type="component" value="Unassembled WGS sequence"/>
</dbReference>
<dbReference type="PROSITE" id="PS50011">
    <property type="entry name" value="PROTEIN_KINASE_DOM"/>
    <property type="match status" value="2"/>
</dbReference>
<dbReference type="InterPro" id="IPR016251">
    <property type="entry name" value="Tyr_kinase_non-rcpt_Jak/Tyk2"/>
</dbReference>
<comment type="catalytic activity">
    <reaction evidence="11">
        <text>L-tyrosyl-[protein] + ATP = O-phospho-L-tyrosyl-[protein] + ADP + H(+)</text>
        <dbReference type="Rhea" id="RHEA:10596"/>
        <dbReference type="Rhea" id="RHEA-COMP:10136"/>
        <dbReference type="Rhea" id="RHEA-COMP:20101"/>
        <dbReference type="ChEBI" id="CHEBI:15378"/>
        <dbReference type="ChEBI" id="CHEBI:30616"/>
        <dbReference type="ChEBI" id="CHEBI:46858"/>
        <dbReference type="ChEBI" id="CHEBI:61978"/>
        <dbReference type="ChEBI" id="CHEBI:456216"/>
        <dbReference type="EC" id="2.7.10.1"/>
    </reaction>
</comment>